<evidence type="ECO:0000256" key="1">
    <source>
        <dbReference type="SAM" id="Phobius"/>
    </source>
</evidence>
<organism evidence="2 3">
    <name type="scientific">Rhodoferax fermentans</name>
    <dbReference type="NCBI Taxonomy" id="28066"/>
    <lineage>
        <taxon>Bacteria</taxon>
        <taxon>Pseudomonadati</taxon>
        <taxon>Pseudomonadota</taxon>
        <taxon>Betaproteobacteria</taxon>
        <taxon>Burkholderiales</taxon>
        <taxon>Comamonadaceae</taxon>
        <taxon>Rhodoferax</taxon>
    </lineage>
</organism>
<keyword evidence="1" id="KW-0812">Transmembrane</keyword>
<keyword evidence="3" id="KW-1185">Reference proteome</keyword>
<dbReference type="OrthoDB" id="10005892at2"/>
<keyword evidence="1" id="KW-0472">Membrane</keyword>
<protein>
    <submittedName>
        <fullName evidence="2">Uncharacterized protein</fullName>
    </submittedName>
</protein>
<evidence type="ECO:0000313" key="3">
    <source>
        <dbReference type="Proteomes" id="UP000190750"/>
    </source>
</evidence>
<name>A0A1T1AS38_RHOFE</name>
<gene>
    <name evidence="2" type="ORF">RF819_09390</name>
</gene>
<feature type="transmembrane region" description="Helical" evidence="1">
    <location>
        <begin position="40"/>
        <end position="60"/>
    </location>
</feature>
<dbReference type="AlphaFoldDB" id="A0A1T1AS38"/>
<reference evidence="2 3" key="1">
    <citation type="submission" date="2017-01" db="EMBL/GenBank/DDBJ databases">
        <title>Genome sequencing of Rhodoferax fermentans JCM 7819.</title>
        <authorList>
            <person name="Kim Y.J."/>
            <person name="Farh M.E.-A."/>
            <person name="Yang D.-C."/>
        </authorList>
    </citation>
    <scope>NUCLEOTIDE SEQUENCE [LARGE SCALE GENOMIC DNA]</scope>
    <source>
        <strain evidence="2 3">JCM 7819</strain>
    </source>
</reference>
<proteinExistence type="predicted"/>
<keyword evidence="1" id="KW-1133">Transmembrane helix</keyword>
<sequence>MKHQPHQLTFLNPLSSHPGRLPAVPGPGGRTLRSLIRHPAVLPGVAVLVAAGLLLVYHTVVTQAVNQSVLQQKARSAQAQALWRCKQLSVVSARQACLRELAAPLVSGT</sequence>
<dbReference type="RefSeq" id="WP_078364742.1">
    <property type="nucleotide sequence ID" value="NZ_MTJN01000002.1"/>
</dbReference>
<dbReference type="EMBL" id="MTJN01000002">
    <property type="protein sequence ID" value="OOV06916.1"/>
    <property type="molecule type" value="Genomic_DNA"/>
</dbReference>
<accession>A0A1T1AS38</accession>
<dbReference type="Proteomes" id="UP000190750">
    <property type="component" value="Unassembled WGS sequence"/>
</dbReference>
<evidence type="ECO:0000313" key="2">
    <source>
        <dbReference type="EMBL" id="OOV06916.1"/>
    </source>
</evidence>
<comment type="caution">
    <text evidence="2">The sequence shown here is derived from an EMBL/GenBank/DDBJ whole genome shotgun (WGS) entry which is preliminary data.</text>
</comment>